<proteinExistence type="predicted"/>
<keyword evidence="2" id="KW-0732">Signal</keyword>
<gene>
    <name evidence="3" type="ORF">K461DRAFT_291280</name>
</gene>
<dbReference type="OrthoDB" id="3791842at2759"/>
<protein>
    <submittedName>
        <fullName evidence="3">Uncharacterized protein</fullName>
    </submittedName>
</protein>
<evidence type="ECO:0000313" key="3">
    <source>
        <dbReference type="EMBL" id="KAF2156355.1"/>
    </source>
</evidence>
<dbReference type="EMBL" id="ML996082">
    <property type="protein sequence ID" value="KAF2156355.1"/>
    <property type="molecule type" value="Genomic_DNA"/>
</dbReference>
<feature type="signal peptide" evidence="2">
    <location>
        <begin position="1"/>
        <end position="19"/>
    </location>
</feature>
<dbReference type="Proteomes" id="UP000799439">
    <property type="component" value="Unassembled WGS sequence"/>
</dbReference>
<evidence type="ECO:0000256" key="1">
    <source>
        <dbReference type="SAM" id="MobiDB-lite"/>
    </source>
</evidence>
<reference evidence="3" key="1">
    <citation type="journal article" date="2020" name="Stud. Mycol.">
        <title>101 Dothideomycetes genomes: a test case for predicting lifestyles and emergence of pathogens.</title>
        <authorList>
            <person name="Haridas S."/>
            <person name="Albert R."/>
            <person name="Binder M."/>
            <person name="Bloem J."/>
            <person name="Labutti K."/>
            <person name="Salamov A."/>
            <person name="Andreopoulos B."/>
            <person name="Baker S."/>
            <person name="Barry K."/>
            <person name="Bills G."/>
            <person name="Bluhm B."/>
            <person name="Cannon C."/>
            <person name="Castanera R."/>
            <person name="Culley D."/>
            <person name="Daum C."/>
            <person name="Ezra D."/>
            <person name="Gonzalez J."/>
            <person name="Henrissat B."/>
            <person name="Kuo A."/>
            <person name="Liang C."/>
            <person name="Lipzen A."/>
            <person name="Lutzoni F."/>
            <person name="Magnuson J."/>
            <person name="Mondo S."/>
            <person name="Nolan M."/>
            <person name="Ohm R."/>
            <person name="Pangilinan J."/>
            <person name="Park H.-J."/>
            <person name="Ramirez L."/>
            <person name="Alfaro M."/>
            <person name="Sun H."/>
            <person name="Tritt A."/>
            <person name="Yoshinaga Y."/>
            <person name="Zwiers L.-H."/>
            <person name="Turgeon B."/>
            <person name="Goodwin S."/>
            <person name="Spatafora J."/>
            <person name="Crous P."/>
            <person name="Grigoriev I."/>
        </authorList>
    </citation>
    <scope>NUCLEOTIDE SEQUENCE</scope>
    <source>
        <strain evidence="3">CBS 260.36</strain>
    </source>
</reference>
<feature type="chain" id="PRO_5040292529" evidence="2">
    <location>
        <begin position="20"/>
        <end position="231"/>
    </location>
</feature>
<feature type="region of interest" description="Disordered" evidence="1">
    <location>
        <begin position="165"/>
        <end position="185"/>
    </location>
</feature>
<accession>A0A9P4JB04</accession>
<dbReference type="AlphaFoldDB" id="A0A9P4JB04"/>
<sequence length="231" mass="22465">MYTIVAVLLAFAPQGLALADPQITPAPQLRERQVDPAFVGYVDSNGNFNNPRTCDYPQTASTSGSYFQCCPTTGACPFYTACSSNTLIGGPTPVPCDVDPGLTCNTGVVKASTNAAGGAAYLACWQTALGTGAFTLIQDIGSATPSGGSSASASQSSAASGSASTTAASSTKSSSTSATSSQKTSTTGAASIASSGAAATSSSSKGVAAGLAAGANTGLVGLVAYVAQLLI</sequence>
<keyword evidence="4" id="KW-1185">Reference proteome</keyword>
<name>A0A9P4JB04_9PEZI</name>
<evidence type="ECO:0000313" key="4">
    <source>
        <dbReference type="Proteomes" id="UP000799439"/>
    </source>
</evidence>
<comment type="caution">
    <text evidence="3">The sequence shown here is derived from an EMBL/GenBank/DDBJ whole genome shotgun (WGS) entry which is preliminary data.</text>
</comment>
<evidence type="ECO:0000256" key="2">
    <source>
        <dbReference type="SAM" id="SignalP"/>
    </source>
</evidence>
<organism evidence="3 4">
    <name type="scientific">Myriangium duriaei CBS 260.36</name>
    <dbReference type="NCBI Taxonomy" id="1168546"/>
    <lineage>
        <taxon>Eukaryota</taxon>
        <taxon>Fungi</taxon>
        <taxon>Dikarya</taxon>
        <taxon>Ascomycota</taxon>
        <taxon>Pezizomycotina</taxon>
        <taxon>Dothideomycetes</taxon>
        <taxon>Dothideomycetidae</taxon>
        <taxon>Myriangiales</taxon>
        <taxon>Myriangiaceae</taxon>
        <taxon>Myriangium</taxon>
    </lineage>
</organism>